<dbReference type="InterPro" id="IPR027417">
    <property type="entry name" value="P-loop_NTPase"/>
</dbReference>
<dbReference type="Pfam" id="PF23239">
    <property type="entry name" value="DUF7069"/>
    <property type="match status" value="1"/>
</dbReference>
<feature type="domain" description="GPI inositol-deacylase winged helix" evidence="2">
    <location>
        <begin position="333"/>
        <end position="422"/>
    </location>
</feature>
<dbReference type="Gene3D" id="3.40.50.300">
    <property type="entry name" value="P-loop containing nucleotide triphosphate hydrolases"/>
    <property type="match status" value="1"/>
</dbReference>
<sequence length="836" mass="94704">MARYEAGNNTSYGESIQFNGPIHGNVSLATELQLSIFKTSKYESYKNDPNPERVPGTCAWFLEHPTFLKWRASSNDDLLWLSADPGCGKSVLSRALIDEGLVSAESTTICHFFFKDNREQDNIATALCALLHQFFSAHDGLLQKHSASAVKRCGPALVNDFEELWQIFISAATDLSAGEVICVLDALDECRQSDRDKLIACLQRFYSRSLGKPRQESKLKFLVTSRPYTEIERGFSDLTHIIPTIRLAGEGESEKISHEIAFVIEARVRHIAKKRKLTEDARLSLQKRLYEIPNRTYLWLYLTLDQVEKGIGKTKKKLLDTINSLPESVEEAYEKMLVRCEKKKATKVLQILVAAQRPLTVSEADVALEIGLDSTSYGDLDLEGDSDRKEWIRESCGLFVSIVDSRMFLIHQTAREFLVRKNNEMPRPQGWRHSIDLQRAHQVLSEICVTYLFFSEFQGYTISANHDEDYFPGRTSAVREYAEKYAFLDYSANHWIVHVQEANNNSCKWVSKTAKLCDIGDARSCAWFWVYSRYLRRRPFEQSEQSAVYWTAAFGLTHETSYLLKGGLVSNKQPGYYENALQVAAKNTNRGKELVACFLDRGDEVKITNEVVSRAAGNKGSGKDVMALLLERGIDKFAMSARLVAEMARSFGQTCVALLLERRGDQVKITEQVVKAAAENRESGKDVMALLLERHGDEVKITEQVVKAAACNPDGKETLQLLLERDPTLPITDEVVKAAACNPYGKETVEYLLHFHTCISVSEDLIASIDEDEISTNLFKSLPFSLYDATLPFVQEWREDFVQNLKKTKSFLIEYMEQTQRKTKDALGQLVSLCER</sequence>
<feature type="domain" description="Nephrocystin 3-like N-terminal" evidence="4">
    <location>
        <begin position="56"/>
        <end position="226"/>
    </location>
</feature>
<dbReference type="STRING" id="105696.A0A1Y2LK93"/>
<proteinExistence type="predicted"/>
<dbReference type="InParanoid" id="A0A1Y2LK93"/>
<dbReference type="OMA" id="VKAAACN"/>
<organism evidence="5 6">
    <name type="scientific">Epicoccum nigrum</name>
    <name type="common">Soil fungus</name>
    <name type="synonym">Epicoccum purpurascens</name>
    <dbReference type="NCBI Taxonomy" id="105696"/>
    <lineage>
        <taxon>Eukaryota</taxon>
        <taxon>Fungi</taxon>
        <taxon>Dikarya</taxon>
        <taxon>Ascomycota</taxon>
        <taxon>Pezizomycotina</taxon>
        <taxon>Dothideomycetes</taxon>
        <taxon>Pleosporomycetidae</taxon>
        <taxon>Pleosporales</taxon>
        <taxon>Pleosporineae</taxon>
        <taxon>Didymellaceae</taxon>
        <taxon>Epicoccum</taxon>
    </lineage>
</organism>
<dbReference type="EMBL" id="KZ107871">
    <property type="protein sequence ID" value="OSS43298.1"/>
    <property type="molecule type" value="Genomic_DNA"/>
</dbReference>
<dbReference type="InterPro" id="IPR056884">
    <property type="entry name" value="NPHP3-like_N"/>
</dbReference>
<evidence type="ECO:0008006" key="7">
    <source>
        <dbReference type="Google" id="ProtNLM"/>
    </source>
</evidence>
<keyword evidence="6" id="KW-1185">Reference proteome</keyword>
<dbReference type="InterPro" id="IPR054471">
    <property type="entry name" value="GPIID_WHD"/>
</dbReference>
<accession>A0A1Y2LK93</accession>
<dbReference type="PANTHER" id="PTHR10039">
    <property type="entry name" value="AMELOGENIN"/>
    <property type="match status" value="1"/>
</dbReference>
<keyword evidence="1" id="KW-0677">Repeat</keyword>
<evidence type="ECO:0000313" key="6">
    <source>
        <dbReference type="Proteomes" id="UP000193240"/>
    </source>
</evidence>
<name>A0A1Y2LK93_EPING</name>
<reference evidence="5 6" key="1">
    <citation type="journal article" date="2017" name="Genome Announc.">
        <title>Genome sequence of the saprophytic ascomycete Epicoccum nigrum ICMP 19927 strain isolated from New Zealand.</title>
        <authorList>
            <person name="Fokin M."/>
            <person name="Fleetwood D."/>
            <person name="Weir B.S."/>
            <person name="Villas-Boas S.G."/>
        </authorList>
    </citation>
    <scope>NUCLEOTIDE SEQUENCE [LARGE SCALE GENOMIC DNA]</scope>
    <source>
        <strain evidence="5 6">ICMP 19927</strain>
    </source>
</reference>
<dbReference type="InterPro" id="IPR055530">
    <property type="entry name" value="DUF7104"/>
</dbReference>
<dbReference type="Pfam" id="PF24883">
    <property type="entry name" value="NPHP3_N"/>
    <property type="match status" value="1"/>
</dbReference>
<evidence type="ECO:0000259" key="2">
    <source>
        <dbReference type="Pfam" id="PF22939"/>
    </source>
</evidence>
<evidence type="ECO:0000259" key="3">
    <source>
        <dbReference type="Pfam" id="PF23239"/>
    </source>
</evidence>
<dbReference type="Pfam" id="PF22939">
    <property type="entry name" value="WHD_GPIID"/>
    <property type="match status" value="1"/>
</dbReference>
<dbReference type="Gene3D" id="1.20.5.340">
    <property type="match status" value="1"/>
</dbReference>
<dbReference type="AlphaFoldDB" id="A0A1Y2LK93"/>
<protein>
    <recommendedName>
        <fullName evidence="7">NACHT domain-containing protein</fullName>
    </recommendedName>
</protein>
<evidence type="ECO:0000256" key="1">
    <source>
        <dbReference type="ARBA" id="ARBA00022737"/>
    </source>
</evidence>
<dbReference type="InterPro" id="IPR055497">
    <property type="entry name" value="DUF7069"/>
</dbReference>
<gene>
    <name evidence="5" type="ORF">B5807_12046</name>
</gene>
<dbReference type="Pfam" id="PF23397">
    <property type="entry name" value="DUF7104"/>
    <property type="match status" value="4"/>
</dbReference>
<dbReference type="Proteomes" id="UP000193240">
    <property type="component" value="Unassembled WGS sequence"/>
</dbReference>
<evidence type="ECO:0000259" key="4">
    <source>
        <dbReference type="Pfam" id="PF24883"/>
    </source>
</evidence>
<feature type="domain" description="DUF7069" evidence="3">
    <location>
        <begin position="256"/>
        <end position="318"/>
    </location>
</feature>
<evidence type="ECO:0000313" key="5">
    <source>
        <dbReference type="EMBL" id="OSS43298.1"/>
    </source>
</evidence>
<dbReference type="PANTHER" id="PTHR10039:SF14">
    <property type="entry name" value="NACHT DOMAIN-CONTAINING PROTEIN"/>
    <property type="match status" value="1"/>
</dbReference>
<dbReference type="SUPFAM" id="SSF52540">
    <property type="entry name" value="P-loop containing nucleoside triphosphate hydrolases"/>
    <property type="match status" value="1"/>
</dbReference>